<proteinExistence type="predicted"/>
<comment type="caution">
    <text evidence="1">The sequence shown here is derived from an EMBL/GenBank/DDBJ whole genome shotgun (WGS) entry which is preliminary data.</text>
</comment>
<evidence type="ECO:0000313" key="1">
    <source>
        <dbReference type="EMBL" id="VEL22166.1"/>
    </source>
</evidence>
<gene>
    <name evidence="1" type="ORF">PXEA_LOCUS15606</name>
</gene>
<organism evidence="1 2">
    <name type="scientific">Protopolystoma xenopodis</name>
    <dbReference type="NCBI Taxonomy" id="117903"/>
    <lineage>
        <taxon>Eukaryota</taxon>
        <taxon>Metazoa</taxon>
        <taxon>Spiralia</taxon>
        <taxon>Lophotrochozoa</taxon>
        <taxon>Platyhelminthes</taxon>
        <taxon>Monogenea</taxon>
        <taxon>Polyopisthocotylea</taxon>
        <taxon>Polystomatidea</taxon>
        <taxon>Polystomatidae</taxon>
        <taxon>Protopolystoma</taxon>
    </lineage>
</organism>
<dbReference type="EMBL" id="CAAALY010055001">
    <property type="protein sequence ID" value="VEL22166.1"/>
    <property type="molecule type" value="Genomic_DNA"/>
</dbReference>
<evidence type="ECO:0000313" key="2">
    <source>
        <dbReference type="Proteomes" id="UP000784294"/>
    </source>
</evidence>
<reference evidence="1" key="1">
    <citation type="submission" date="2018-11" db="EMBL/GenBank/DDBJ databases">
        <authorList>
            <consortium name="Pathogen Informatics"/>
        </authorList>
    </citation>
    <scope>NUCLEOTIDE SEQUENCE</scope>
</reference>
<dbReference type="AlphaFoldDB" id="A0A3S5AEU6"/>
<keyword evidence="2" id="KW-1185">Reference proteome</keyword>
<accession>A0A3S5AEU6</accession>
<dbReference type="Proteomes" id="UP000784294">
    <property type="component" value="Unassembled WGS sequence"/>
</dbReference>
<protein>
    <submittedName>
        <fullName evidence="1">Uncharacterized protein</fullName>
    </submittedName>
</protein>
<name>A0A3S5AEU6_9PLAT</name>
<sequence>MGCPGGTSSCSILAQTVHVIVHFGSLMWLQVFSNAAISEPDRVVVTRNDPLMIKLIFISGENACDEVTRSSVVFHIIIE</sequence>